<evidence type="ECO:0000256" key="3">
    <source>
        <dbReference type="ARBA" id="ARBA00006793"/>
    </source>
</evidence>
<keyword evidence="10" id="KW-0234">DNA repair</keyword>
<evidence type="ECO:0000256" key="9">
    <source>
        <dbReference type="ARBA" id="ARBA00023172"/>
    </source>
</evidence>
<dbReference type="InterPro" id="IPR027417">
    <property type="entry name" value="P-loop_NTPase"/>
</dbReference>
<evidence type="ECO:0000256" key="5">
    <source>
        <dbReference type="ARBA" id="ARBA00022741"/>
    </source>
</evidence>
<gene>
    <name evidence="12" type="ORF">GPUH_LOCUS23965</name>
</gene>
<proteinExistence type="inferred from homology"/>
<keyword evidence="5" id="KW-0547">Nucleotide-binding</keyword>
<evidence type="ECO:0000313" key="12">
    <source>
        <dbReference type="EMBL" id="VDN42210.1"/>
    </source>
</evidence>
<evidence type="ECO:0000256" key="1">
    <source>
        <dbReference type="ARBA" id="ARBA00004123"/>
    </source>
</evidence>
<dbReference type="PANTHER" id="PTHR19306:SF6">
    <property type="entry name" value="STRUCTURAL MAINTENANCE OF CHROMOSOMES PROTEIN 6"/>
    <property type="match status" value="1"/>
</dbReference>
<dbReference type="GO" id="GO:0003684">
    <property type="term" value="F:damaged DNA binding"/>
    <property type="evidence" value="ECO:0007669"/>
    <property type="project" value="TreeGrafter"/>
</dbReference>
<dbReference type="GO" id="GO:0030915">
    <property type="term" value="C:Smc5-Smc6 complex"/>
    <property type="evidence" value="ECO:0007669"/>
    <property type="project" value="TreeGrafter"/>
</dbReference>
<dbReference type="GO" id="GO:0000724">
    <property type="term" value="P:double-strand break repair via homologous recombination"/>
    <property type="evidence" value="ECO:0007669"/>
    <property type="project" value="TreeGrafter"/>
</dbReference>
<evidence type="ECO:0000313" key="14">
    <source>
        <dbReference type="WBParaSite" id="GPUH_0002399501-mRNA-1"/>
    </source>
</evidence>
<comment type="subcellular location">
    <subcellularLocation>
        <location evidence="2">Chromosome</location>
    </subcellularLocation>
    <subcellularLocation>
        <location evidence="1">Nucleus</location>
    </subcellularLocation>
</comment>
<evidence type="ECO:0000256" key="4">
    <source>
        <dbReference type="ARBA" id="ARBA00022454"/>
    </source>
</evidence>
<dbReference type="OrthoDB" id="10072614at2759"/>
<keyword evidence="13" id="KW-1185">Reference proteome</keyword>
<dbReference type="GO" id="GO:0035861">
    <property type="term" value="C:site of double-strand break"/>
    <property type="evidence" value="ECO:0007669"/>
    <property type="project" value="TreeGrafter"/>
</dbReference>
<keyword evidence="7" id="KW-0067">ATP-binding</keyword>
<evidence type="ECO:0000256" key="10">
    <source>
        <dbReference type="ARBA" id="ARBA00023204"/>
    </source>
</evidence>
<sequence>MLTNEGVGFHPDYGDAIAIERTVNWNSSTYQLKSIRYNKGGRHHEQVVSHKKADLDKLLARFSIQLDNPVFWMSQNRCREFLHELQPNKLYKMFMLATGLDFSKNCYDESDTNTEAAEQLVLSAREACQAKKKFVYFF</sequence>
<evidence type="ECO:0000256" key="8">
    <source>
        <dbReference type="ARBA" id="ARBA00023054"/>
    </source>
</evidence>
<dbReference type="WBParaSite" id="GPUH_0002399501-mRNA-1">
    <property type="protein sequence ID" value="GPUH_0002399501-mRNA-1"/>
    <property type="gene ID" value="GPUH_0002399501"/>
</dbReference>
<dbReference type="Gene3D" id="3.40.50.300">
    <property type="entry name" value="P-loop containing nucleotide triphosphate hydrolases"/>
    <property type="match status" value="1"/>
</dbReference>
<comment type="similarity">
    <text evidence="3">Belongs to the SMC family. SMC6 subfamily.</text>
</comment>
<evidence type="ECO:0000256" key="6">
    <source>
        <dbReference type="ARBA" id="ARBA00022763"/>
    </source>
</evidence>
<evidence type="ECO:0000313" key="13">
    <source>
        <dbReference type="Proteomes" id="UP000271098"/>
    </source>
</evidence>
<evidence type="ECO:0000256" key="2">
    <source>
        <dbReference type="ARBA" id="ARBA00004286"/>
    </source>
</evidence>
<reference evidence="14" key="1">
    <citation type="submission" date="2016-06" db="UniProtKB">
        <authorList>
            <consortium name="WormBaseParasite"/>
        </authorList>
    </citation>
    <scope>IDENTIFICATION</scope>
</reference>
<name>A0A183ESM4_9BILA</name>
<accession>A0A183ESM4</accession>
<dbReference type="GO" id="GO:0005524">
    <property type="term" value="F:ATP binding"/>
    <property type="evidence" value="ECO:0007669"/>
    <property type="project" value="UniProtKB-KW"/>
</dbReference>
<reference evidence="12 13" key="2">
    <citation type="submission" date="2018-11" db="EMBL/GenBank/DDBJ databases">
        <authorList>
            <consortium name="Pathogen Informatics"/>
        </authorList>
    </citation>
    <scope>NUCLEOTIDE SEQUENCE [LARGE SCALE GENOMIC DNA]</scope>
</reference>
<dbReference type="Proteomes" id="UP000271098">
    <property type="component" value="Unassembled WGS sequence"/>
</dbReference>
<keyword evidence="4" id="KW-0158">Chromosome</keyword>
<keyword evidence="8" id="KW-0175">Coiled coil</keyword>
<dbReference type="GO" id="GO:0005634">
    <property type="term" value="C:nucleus"/>
    <property type="evidence" value="ECO:0007669"/>
    <property type="project" value="UniProtKB-SubCell"/>
</dbReference>
<dbReference type="GO" id="GO:0003697">
    <property type="term" value="F:single-stranded DNA binding"/>
    <property type="evidence" value="ECO:0007669"/>
    <property type="project" value="TreeGrafter"/>
</dbReference>
<protein>
    <submittedName>
        <fullName evidence="14">FERM domain-containing protein</fullName>
    </submittedName>
</protein>
<dbReference type="AlphaFoldDB" id="A0A183ESM4"/>
<keyword evidence="11" id="KW-0539">Nucleus</keyword>
<keyword evidence="6" id="KW-0227">DNA damage</keyword>
<evidence type="ECO:0000256" key="7">
    <source>
        <dbReference type="ARBA" id="ARBA00022840"/>
    </source>
</evidence>
<dbReference type="PANTHER" id="PTHR19306">
    <property type="entry name" value="STRUCTURAL MAINTENANCE OF CHROMOSOMES 5,6 SMC5, SMC6"/>
    <property type="match status" value="1"/>
</dbReference>
<dbReference type="EMBL" id="UYRT01099567">
    <property type="protein sequence ID" value="VDN42210.1"/>
    <property type="molecule type" value="Genomic_DNA"/>
</dbReference>
<keyword evidence="9" id="KW-0233">DNA recombination</keyword>
<evidence type="ECO:0000256" key="11">
    <source>
        <dbReference type="ARBA" id="ARBA00023242"/>
    </source>
</evidence>
<organism evidence="14">
    <name type="scientific">Gongylonema pulchrum</name>
    <dbReference type="NCBI Taxonomy" id="637853"/>
    <lineage>
        <taxon>Eukaryota</taxon>
        <taxon>Metazoa</taxon>
        <taxon>Ecdysozoa</taxon>
        <taxon>Nematoda</taxon>
        <taxon>Chromadorea</taxon>
        <taxon>Rhabditida</taxon>
        <taxon>Spirurina</taxon>
        <taxon>Spiruromorpha</taxon>
        <taxon>Spiruroidea</taxon>
        <taxon>Gongylonematidae</taxon>
        <taxon>Gongylonema</taxon>
    </lineage>
</organism>